<dbReference type="STRING" id="1227454.C446_05400"/>
<name>M0MBE3_9EURY</name>
<proteinExistence type="predicted"/>
<dbReference type="EMBL" id="AOMA01000063">
    <property type="protein sequence ID" value="EMA41725.1"/>
    <property type="molecule type" value="Genomic_DNA"/>
</dbReference>
<keyword evidence="2" id="KW-1185">Reference proteome</keyword>
<sequence length="45" mass="4733">MACSDDLVGSGYRLEATVSGGFRRVAVTEHHVFGETYATTVDGLG</sequence>
<dbReference type="Proteomes" id="UP000011607">
    <property type="component" value="Unassembled WGS sequence"/>
</dbReference>
<evidence type="ECO:0000313" key="1">
    <source>
        <dbReference type="EMBL" id="EMA41725.1"/>
    </source>
</evidence>
<protein>
    <submittedName>
        <fullName evidence="1">Uncharacterized protein</fullName>
    </submittedName>
</protein>
<accession>M0MBE3</accession>
<dbReference type="AlphaFoldDB" id="M0MBE3"/>
<evidence type="ECO:0000313" key="2">
    <source>
        <dbReference type="Proteomes" id="UP000011607"/>
    </source>
</evidence>
<comment type="caution">
    <text evidence="1">The sequence shown here is derived from an EMBL/GenBank/DDBJ whole genome shotgun (WGS) entry which is preliminary data.</text>
</comment>
<organism evidence="1 2">
    <name type="scientific">Halobiforma nitratireducens JCM 10879</name>
    <dbReference type="NCBI Taxonomy" id="1227454"/>
    <lineage>
        <taxon>Archaea</taxon>
        <taxon>Methanobacteriati</taxon>
        <taxon>Methanobacteriota</taxon>
        <taxon>Stenosarchaea group</taxon>
        <taxon>Halobacteria</taxon>
        <taxon>Halobacteriales</taxon>
        <taxon>Natrialbaceae</taxon>
        <taxon>Halobiforma</taxon>
    </lineage>
</organism>
<gene>
    <name evidence="1" type="ORF">C446_05400</name>
</gene>
<reference evidence="1 2" key="1">
    <citation type="journal article" date="2014" name="PLoS Genet.">
        <title>Phylogenetically driven sequencing of extremely halophilic archaea reveals strategies for static and dynamic osmo-response.</title>
        <authorList>
            <person name="Becker E.A."/>
            <person name="Seitzer P.M."/>
            <person name="Tritt A."/>
            <person name="Larsen D."/>
            <person name="Krusor M."/>
            <person name="Yao A.I."/>
            <person name="Wu D."/>
            <person name="Madern D."/>
            <person name="Eisen J.A."/>
            <person name="Darling A.E."/>
            <person name="Facciotti M.T."/>
        </authorList>
    </citation>
    <scope>NUCLEOTIDE SEQUENCE [LARGE SCALE GENOMIC DNA]</scope>
    <source>
        <strain evidence="1 2">JCM 10879</strain>
    </source>
</reference>
<dbReference type="eggNOG" id="arCOG07538">
    <property type="taxonomic scope" value="Archaea"/>
</dbReference>